<organism evidence="2">
    <name type="scientific">Rhipicephalus zambeziensis</name>
    <dbReference type="NCBI Taxonomy" id="60191"/>
    <lineage>
        <taxon>Eukaryota</taxon>
        <taxon>Metazoa</taxon>
        <taxon>Ecdysozoa</taxon>
        <taxon>Arthropoda</taxon>
        <taxon>Chelicerata</taxon>
        <taxon>Arachnida</taxon>
        <taxon>Acari</taxon>
        <taxon>Parasitiformes</taxon>
        <taxon>Ixodida</taxon>
        <taxon>Ixodoidea</taxon>
        <taxon>Ixodidae</taxon>
        <taxon>Rhipicephalinae</taxon>
        <taxon>Rhipicephalus</taxon>
        <taxon>Rhipicephalus</taxon>
    </lineage>
</organism>
<reference evidence="2" key="1">
    <citation type="journal article" date="2017" name="Parasit. Vectors">
        <title>Sialotranscriptomics of Rhipicephalus zambeziensis reveals intricate expression profiles of secretory proteins and suggests tight temporal transcriptional regulation during blood-feeding.</title>
        <authorList>
            <person name="de Castro M.H."/>
            <person name="de Klerk D."/>
            <person name="Pienaar R."/>
            <person name="Rees D.J.G."/>
            <person name="Mans B.J."/>
        </authorList>
    </citation>
    <scope>NUCLEOTIDE SEQUENCE</scope>
    <source>
        <tissue evidence="2">Salivary glands</tissue>
    </source>
</reference>
<sequence length="230" mass="26726">MLLFVRRSTGVSRIGVANLPHHAVLLPKPVHEVLEVHKLVLKLLRQLLTDGCAPAERKSFASHESTHQRVGCTELFSRERSCSSELHGFVANGIHGHWQRARTSFPHKVRERILQLRVSPTKRRFPRVALLQLPFFRNTNATAAMLPFASANSTTFSLNAARTASSFRYSYQTQHQSERKTRNRSEAQHEHKEIRRDWKKKKNACYWIWMWIRPCVAHMPHVARRRRTVG</sequence>
<evidence type="ECO:0000256" key="1">
    <source>
        <dbReference type="SAM" id="MobiDB-lite"/>
    </source>
</evidence>
<dbReference type="EMBL" id="GFPF01001705">
    <property type="protein sequence ID" value="MAA12851.1"/>
    <property type="molecule type" value="Transcribed_RNA"/>
</dbReference>
<protein>
    <submittedName>
        <fullName evidence="2">Uncharacterized protein</fullName>
    </submittedName>
</protein>
<evidence type="ECO:0000313" key="2">
    <source>
        <dbReference type="EMBL" id="MAA12851.1"/>
    </source>
</evidence>
<name>A0A224YEJ9_9ACAR</name>
<proteinExistence type="predicted"/>
<dbReference type="AlphaFoldDB" id="A0A224YEJ9"/>
<accession>A0A224YEJ9</accession>
<feature type="compositionally biased region" description="Basic and acidic residues" evidence="1">
    <location>
        <begin position="176"/>
        <end position="194"/>
    </location>
</feature>
<feature type="region of interest" description="Disordered" evidence="1">
    <location>
        <begin position="171"/>
        <end position="194"/>
    </location>
</feature>